<proteinExistence type="predicted"/>
<evidence type="ECO:0000256" key="4">
    <source>
        <dbReference type="ARBA" id="ARBA00022932"/>
    </source>
</evidence>
<dbReference type="AlphaFoldDB" id="A0A1M5U4N9"/>
<evidence type="ECO:0000313" key="6">
    <source>
        <dbReference type="Proteomes" id="UP000242592"/>
    </source>
</evidence>
<dbReference type="GO" id="GO:0006261">
    <property type="term" value="P:DNA-templated DNA replication"/>
    <property type="evidence" value="ECO:0007669"/>
    <property type="project" value="TreeGrafter"/>
</dbReference>
<dbReference type="PANTHER" id="PTHR34388">
    <property type="entry name" value="DNA POLYMERASE III SUBUNIT DELTA"/>
    <property type="match status" value="1"/>
</dbReference>
<dbReference type="Proteomes" id="UP000242592">
    <property type="component" value="Unassembled WGS sequence"/>
</dbReference>
<dbReference type="RefSeq" id="WP_073073967.1">
    <property type="nucleotide sequence ID" value="NZ_FQXN01000008.1"/>
</dbReference>
<reference evidence="6" key="1">
    <citation type="submission" date="2016-11" db="EMBL/GenBank/DDBJ databases">
        <authorList>
            <person name="Varghese N."/>
            <person name="Submissions S."/>
        </authorList>
    </citation>
    <scope>NUCLEOTIDE SEQUENCE [LARGE SCALE GENOMIC DNA]</scope>
    <source>
        <strain evidence="6">DSM 15807</strain>
    </source>
</reference>
<dbReference type="PANTHER" id="PTHR34388:SF1">
    <property type="entry name" value="DNA POLYMERASE III SUBUNIT DELTA"/>
    <property type="match status" value="1"/>
</dbReference>
<accession>A0A1M5U4N9</accession>
<dbReference type="InterPro" id="IPR005790">
    <property type="entry name" value="DNA_polIII_delta"/>
</dbReference>
<name>A0A1M5U4N9_9BACT</name>
<dbReference type="GO" id="GO:0003887">
    <property type="term" value="F:DNA-directed DNA polymerase activity"/>
    <property type="evidence" value="ECO:0007669"/>
    <property type="project" value="UniProtKB-KW"/>
</dbReference>
<dbReference type="SUPFAM" id="SSF52540">
    <property type="entry name" value="P-loop containing nucleoside triphosphate hydrolases"/>
    <property type="match status" value="1"/>
</dbReference>
<dbReference type="STRING" id="1123380.SAMN02745199_1621"/>
<gene>
    <name evidence="5" type="ORF">SAMN02745199_1621</name>
</gene>
<organism evidence="5 6">
    <name type="scientific">Thermosipho atlanticus DSM 15807</name>
    <dbReference type="NCBI Taxonomy" id="1123380"/>
    <lineage>
        <taxon>Bacteria</taxon>
        <taxon>Thermotogati</taxon>
        <taxon>Thermotogota</taxon>
        <taxon>Thermotogae</taxon>
        <taxon>Thermotogales</taxon>
        <taxon>Fervidobacteriaceae</taxon>
        <taxon>Thermosipho</taxon>
    </lineage>
</organism>
<dbReference type="OrthoDB" id="41758at2"/>
<protein>
    <submittedName>
        <fullName evidence="5">DNA polymerase III, delta subunit</fullName>
    </submittedName>
</protein>
<dbReference type="EMBL" id="FQXN01000008">
    <property type="protein sequence ID" value="SHH57987.1"/>
    <property type="molecule type" value="Genomic_DNA"/>
</dbReference>
<dbReference type="GO" id="GO:0009360">
    <property type="term" value="C:DNA polymerase III complex"/>
    <property type="evidence" value="ECO:0007669"/>
    <property type="project" value="TreeGrafter"/>
</dbReference>
<keyword evidence="1" id="KW-0808">Transferase</keyword>
<dbReference type="InterPro" id="IPR027417">
    <property type="entry name" value="P-loop_NTPase"/>
</dbReference>
<evidence type="ECO:0000256" key="1">
    <source>
        <dbReference type="ARBA" id="ARBA00022679"/>
    </source>
</evidence>
<sequence>MPLINLYGNSVLKKELYIKSFLNQNTEYIRLYSDDRDKIEIISGKARNISLFSKKTVIDLVDFDKWKSAEKKNLLSLSIPENVTVFVRTEKQLSEKNENIKSEKSENIKSKKFTVPEPWKKSEWISYIEELLTREKIEYESNVPEYLFEVIGANELAIYNEIKKLKVLDEKINIDLAKKFVHKYAVSKLDEFCFLISEKSDFAYSVLDDILKDFEPKIIMFVLSKHFIELFNIMLNVEYKEKYIWPEIKSISKKLGISLSKVSRFLGFKFSGQDFQPKNHLKIYGVTTLKDIIKKLYVMERSLKSGGIFKVELIEFIKYIREE</sequence>
<keyword evidence="4" id="KW-0239">DNA-directed DNA polymerase</keyword>
<evidence type="ECO:0000256" key="3">
    <source>
        <dbReference type="ARBA" id="ARBA00022705"/>
    </source>
</evidence>
<dbReference type="GO" id="GO:0003677">
    <property type="term" value="F:DNA binding"/>
    <property type="evidence" value="ECO:0007669"/>
    <property type="project" value="InterPro"/>
</dbReference>
<keyword evidence="3" id="KW-0235">DNA replication</keyword>
<keyword evidence="2" id="KW-0548">Nucleotidyltransferase</keyword>
<keyword evidence="6" id="KW-1185">Reference proteome</keyword>
<evidence type="ECO:0000256" key="2">
    <source>
        <dbReference type="ARBA" id="ARBA00022695"/>
    </source>
</evidence>
<evidence type="ECO:0000313" key="5">
    <source>
        <dbReference type="EMBL" id="SHH57987.1"/>
    </source>
</evidence>